<organism evidence="2 3">
    <name type="scientific">Burkholderia cenocepacia</name>
    <dbReference type="NCBI Taxonomy" id="95486"/>
    <lineage>
        <taxon>Bacteria</taxon>
        <taxon>Pseudomonadati</taxon>
        <taxon>Pseudomonadota</taxon>
        <taxon>Betaproteobacteria</taxon>
        <taxon>Burkholderiales</taxon>
        <taxon>Burkholderiaceae</taxon>
        <taxon>Burkholderia</taxon>
        <taxon>Burkholderia cepacia complex</taxon>
    </lineage>
</organism>
<feature type="compositionally biased region" description="Basic and acidic residues" evidence="1">
    <location>
        <begin position="15"/>
        <end position="27"/>
    </location>
</feature>
<proteinExistence type="predicted"/>
<evidence type="ECO:0000256" key="1">
    <source>
        <dbReference type="SAM" id="MobiDB-lite"/>
    </source>
</evidence>
<gene>
    <name evidence="2" type="ORF">A8E72_01730</name>
</gene>
<accession>A0A1V2WBM6</accession>
<dbReference type="AlphaFoldDB" id="A0A1V2WBM6"/>
<protein>
    <submittedName>
        <fullName evidence="2">Uncharacterized protein</fullName>
    </submittedName>
</protein>
<reference evidence="2 3" key="1">
    <citation type="submission" date="2016-08" db="EMBL/GenBank/DDBJ databases">
        <authorList>
            <person name="Seilhamer J.J."/>
        </authorList>
    </citation>
    <scope>NUCLEOTIDE SEQUENCE [LARGE SCALE GENOMIC DNA]</scope>
    <source>
        <strain evidence="2 3">VC14762</strain>
    </source>
</reference>
<dbReference type="EMBL" id="MUTJ01000011">
    <property type="protein sequence ID" value="ONU92876.1"/>
    <property type="molecule type" value="Genomic_DNA"/>
</dbReference>
<dbReference type="Proteomes" id="UP000188543">
    <property type="component" value="Unassembled WGS sequence"/>
</dbReference>
<feature type="non-terminal residue" evidence="2">
    <location>
        <position position="65"/>
    </location>
</feature>
<name>A0A1V2WBM6_9BURK</name>
<sequence length="65" mass="6984">MGDGRTRRKAPPQRQQHDDANESHADGQFDLFGVPTDAARASPAHDDSADESVTPDAPDHARPPP</sequence>
<evidence type="ECO:0000313" key="3">
    <source>
        <dbReference type="Proteomes" id="UP000188543"/>
    </source>
</evidence>
<feature type="region of interest" description="Disordered" evidence="1">
    <location>
        <begin position="1"/>
        <end position="65"/>
    </location>
</feature>
<evidence type="ECO:0000313" key="2">
    <source>
        <dbReference type="EMBL" id="ONU92876.1"/>
    </source>
</evidence>
<comment type="caution">
    <text evidence="2">The sequence shown here is derived from an EMBL/GenBank/DDBJ whole genome shotgun (WGS) entry which is preliminary data.</text>
</comment>
<feature type="compositionally biased region" description="Basic residues" evidence="1">
    <location>
        <begin position="1"/>
        <end position="11"/>
    </location>
</feature>